<evidence type="ECO:0000313" key="3">
    <source>
        <dbReference type="Proteomes" id="UP000310016"/>
    </source>
</evidence>
<dbReference type="Pfam" id="PF00754">
    <property type="entry name" value="F5_F8_type_C"/>
    <property type="match status" value="1"/>
</dbReference>
<dbReference type="SUPFAM" id="SSF49785">
    <property type="entry name" value="Galactose-binding domain-like"/>
    <property type="match status" value="1"/>
</dbReference>
<dbReference type="PROSITE" id="PS50022">
    <property type="entry name" value="FA58C_3"/>
    <property type="match status" value="1"/>
</dbReference>
<dbReference type="InterPro" id="IPR000421">
    <property type="entry name" value="FA58C"/>
</dbReference>
<dbReference type="Proteomes" id="UP000310016">
    <property type="component" value="Unassembled WGS sequence"/>
</dbReference>
<dbReference type="AlphaFoldDB" id="A0A4U0PX84"/>
<sequence>MERLMTPIPHPCGLDFMRLAPDLSGYGQIAGDVAIAGTPETPARRLVRLHRRDTGAWVADTLSAEDGQYRFALIDPALEYYVVAFDGLAAVYNAEIADRVIPVSAAPAPPANTGRYWRIHITATNGGTASIQEIELRATPGGADLTTPATPVTASSQYSGNQAVAAVDNLFDSNVRAWVASSANLPQWLTFDLGTAVTVAEVAIAARNHPSGPVSAPRDFTIQYSRDGDTWSTAASYSGVGAWQPGTDISVGKRFAVVPE</sequence>
<dbReference type="InterPro" id="IPR008979">
    <property type="entry name" value="Galactose-bd-like_sf"/>
</dbReference>
<dbReference type="Gene3D" id="2.60.120.260">
    <property type="entry name" value="Galactose-binding domain-like"/>
    <property type="match status" value="1"/>
</dbReference>
<dbReference type="OrthoDB" id="8613958at2"/>
<organism evidence="2 3">
    <name type="scientific">Chitiniphilus eburneus</name>
    <dbReference type="NCBI Taxonomy" id="2571148"/>
    <lineage>
        <taxon>Bacteria</taxon>
        <taxon>Pseudomonadati</taxon>
        <taxon>Pseudomonadota</taxon>
        <taxon>Betaproteobacteria</taxon>
        <taxon>Neisseriales</taxon>
        <taxon>Chitinibacteraceae</taxon>
        <taxon>Chitiniphilus</taxon>
    </lineage>
</organism>
<comment type="caution">
    <text evidence="2">The sequence shown here is derived from an EMBL/GenBank/DDBJ whole genome shotgun (WGS) entry which is preliminary data.</text>
</comment>
<feature type="domain" description="F5/8 type C" evidence="1">
    <location>
        <begin position="131"/>
        <end position="233"/>
    </location>
</feature>
<reference evidence="2 3" key="1">
    <citation type="submission" date="2019-04" db="EMBL/GenBank/DDBJ databases">
        <title>Chitiniphilus eburnea sp. nov., a novel chitinolytic bacterium isolated from aquaculture sludge.</title>
        <authorList>
            <person name="Sheng M."/>
        </authorList>
    </citation>
    <scope>NUCLEOTIDE SEQUENCE [LARGE SCALE GENOMIC DNA]</scope>
    <source>
        <strain evidence="2 3">HX-2-15</strain>
    </source>
</reference>
<keyword evidence="3" id="KW-1185">Reference proteome</keyword>
<protein>
    <submittedName>
        <fullName evidence="2">Discoidin domain-containing protein</fullName>
    </submittedName>
</protein>
<dbReference type="EMBL" id="SUMF01000011">
    <property type="protein sequence ID" value="TJZ73193.1"/>
    <property type="molecule type" value="Genomic_DNA"/>
</dbReference>
<name>A0A4U0PX84_9NEIS</name>
<gene>
    <name evidence="2" type="ORF">FAZ21_11285</name>
</gene>
<proteinExistence type="predicted"/>
<evidence type="ECO:0000313" key="2">
    <source>
        <dbReference type="EMBL" id="TJZ73193.1"/>
    </source>
</evidence>
<accession>A0A4U0PX84</accession>
<evidence type="ECO:0000259" key="1">
    <source>
        <dbReference type="PROSITE" id="PS50022"/>
    </source>
</evidence>